<keyword evidence="3" id="KW-1185">Reference proteome</keyword>
<protein>
    <recommendedName>
        <fullName evidence="4">DUF4440 domain-containing protein</fullName>
    </recommendedName>
</protein>
<evidence type="ECO:0008006" key="4">
    <source>
        <dbReference type="Google" id="ProtNLM"/>
    </source>
</evidence>
<sequence>KTYNTMRVATFAGLAVTSLFLMSINSPVEARRTLCEKKLSMLWNNFIDTFNDRHWSTLQHEILAEQFTYASGHGGVPYIQGSANSTAYFKRLAAENYTMAITLDFCSKGTKLLVGGGVLVFTNKDGIKMAFRSMVVFKKYKYNQWKMYRSIDTKVAELTTG</sequence>
<keyword evidence="1" id="KW-0732">Signal</keyword>
<evidence type="ECO:0000256" key="1">
    <source>
        <dbReference type="SAM" id="SignalP"/>
    </source>
</evidence>
<organism evidence="2 3">
    <name type="scientific">Owenia fusiformis</name>
    <name type="common">Polychaete worm</name>
    <dbReference type="NCBI Taxonomy" id="6347"/>
    <lineage>
        <taxon>Eukaryota</taxon>
        <taxon>Metazoa</taxon>
        <taxon>Spiralia</taxon>
        <taxon>Lophotrochozoa</taxon>
        <taxon>Annelida</taxon>
        <taxon>Polychaeta</taxon>
        <taxon>Sedentaria</taxon>
        <taxon>Canalipalpata</taxon>
        <taxon>Sabellida</taxon>
        <taxon>Oweniida</taxon>
        <taxon>Oweniidae</taxon>
        <taxon>Owenia</taxon>
    </lineage>
</organism>
<feature type="chain" id="PRO_5035776700" description="DUF4440 domain-containing protein" evidence="1">
    <location>
        <begin position="31"/>
        <end position="161"/>
    </location>
</feature>
<dbReference type="Proteomes" id="UP000749559">
    <property type="component" value="Unassembled WGS sequence"/>
</dbReference>
<name>A0A8S4P8T4_OWEFU</name>
<dbReference type="EMBL" id="CAIIXF020000008">
    <property type="protein sequence ID" value="CAH1790648.1"/>
    <property type="molecule type" value="Genomic_DNA"/>
</dbReference>
<feature type="signal peptide" evidence="1">
    <location>
        <begin position="1"/>
        <end position="30"/>
    </location>
</feature>
<evidence type="ECO:0000313" key="3">
    <source>
        <dbReference type="Proteomes" id="UP000749559"/>
    </source>
</evidence>
<gene>
    <name evidence="2" type="ORF">OFUS_LOCUS15825</name>
</gene>
<comment type="caution">
    <text evidence="2">The sequence shown here is derived from an EMBL/GenBank/DDBJ whole genome shotgun (WGS) entry which is preliminary data.</text>
</comment>
<dbReference type="AlphaFoldDB" id="A0A8S4P8T4"/>
<evidence type="ECO:0000313" key="2">
    <source>
        <dbReference type="EMBL" id="CAH1790648.1"/>
    </source>
</evidence>
<proteinExistence type="predicted"/>
<reference evidence="2" key="1">
    <citation type="submission" date="2022-03" db="EMBL/GenBank/DDBJ databases">
        <authorList>
            <person name="Martin C."/>
        </authorList>
    </citation>
    <scope>NUCLEOTIDE SEQUENCE</scope>
</reference>
<feature type="non-terminal residue" evidence="2">
    <location>
        <position position="161"/>
    </location>
</feature>
<accession>A0A8S4P8T4</accession>